<dbReference type="OrthoDB" id="7831317at2"/>
<dbReference type="InterPro" id="IPR009839">
    <property type="entry name" value="SseB_N"/>
</dbReference>
<evidence type="ECO:0000313" key="4">
    <source>
        <dbReference type="Proteomes" id="UP000202922"/>
    </source>
</evidence>
<evidence type="ECO:0000256" key="1">
    <source>
        <dbReference type="SAM" id="MobiDB-lite"/>
    </source>
</evidence>
<evidence type="ECO:0000259" key="2">
    <source>
        <dbReference type="Pfam" id="PF07179"/>
    </source>
</evidence>
<feature type="region of interest" description="Disordered" evidence="1">
    <location>
        <begin position="240"/>
        <end position="263"/>
    </location>
</feature>
<dbReference type="Proteomes" id="UP000202922">
    <property type="component" value="Unassembled WGS sequence"/>
</dbReference>
<dbReference type="Pfam" id="PF07179">
    <property type="entry name" value="SseB"/>
    <property type="match status" value="1"/>
</dbReference>
<reference evidence="4" key="1">
    <citation type="submission" date="2017-05" db="EMBL/GenBank/DDBJ databases">
        <authorList>
            <person name="Rodrigo-Torres L."/>
            <person name="Arahal R. D."/>
            <person name="Lucena T."/>
        </authorList>
    </citation>
    <scope>NUCLEOTIDE SEQUENCE [LARGE SCALE GENOMIC DNA]</scope>
    <source>
        <strain evidence="4">CECT 8621</strain>
    </source>
</reference>
<name>A0A238JM09_9RHOB</name>
<keyword evidence="4" id="KW-1185">Reference proteome</keyword>
<proteinExistence type="predicted"/>
<accession>A0A238JM09</accession>
<dbReference type="AlphaFoldDB" id="A0A238JM09"/>
<dbReference type="RefSeq" id="WP_093965706.1">
    <property type="nucleotide sequence ID" value="NZ_FXYE01000001.1"/>
</dbReference>
<gene>
    <name evidence="3" type="ORF">COL8621_00455</name>
</gene>
<organism evidence="3 4">
    <name type="scientific">Actibacterium lipolyticum</name>
    <dbReference type="NCBI Taxonomy" id="1524263"/>
    <lineage>
        <taxon>Bacteria</taxon>
        <taxon>Pseudomonadati</taxon>
        <taxon>Pseudomonadota</taxon>
        <taxon>Alphaproteobacteria</taxon>
        <taxon>Rhodobacterales</taxon>
        <taxon>Roseobacteraceae</taxon>
        <taxon>Actibacterium</taxon>
    </lineage>
</organism>
<evidence type="ECO:0000313" key="3">
    <source>
        <dbReference type="EMBL" id="SMX31453.1"/>
    </source>
</evidence>
<feature type="domain" description="SseB protein N-terminal" evidence="2">
    <location>
        <begin position="13"/>
        <end position="120"/>
    </location>
</feature>
<sequence length="263" mass="27638">MTNETPLDHAHMAMEAAPGDDAMRLRFFERLADCELFMLLVAEPEGDNITPQVFELEGGSFILVFDREERLAEFVGDTAPYAALSGRVIANMLEDQGIGLGVNLGVAPSSILIPAEAVSWLAVTLSQRPTEVEASPVEITAPAGIPDFLLTALDTKMATAAGLAPLAYLVGVTYEGGQHGHMLAFVGAVPGAENALAQAANEALTFSGIEAGAIDVAFFSATDPMAARLARVGLRFDLPDLHQTTPSGPSAPGMDPNKPPKLR</sequence>
<protein>
    <recommendedName>
        <fullName evidence="2">SseB protein N-terminal domain-containing protein</fullName>
    </recommendedName>
</protein>
<dbReference type="EMBL" id="FXYE01000001">
    <property type="protein sequence ID" value="SMX31453.1"/>
    <property type="molecule type" value="Genomic_DNA"/>
</dbReference>